<evidence type="ECO:0000256" key="1">
    <source>
        <dbReference type="SAM" id="MobiDB-lite"/>
    </source>
</evidence>
<evidence type="ECO:0000313" key="2">
    <source>
        <dbReference type="EMBL" id="KAL0197503.1"/>
    </source>
</evidence>
<feature type="compositionally biased region" description="Low complexity" evidence="1">
    <location>
        <begin position="19"/>
        <end position="33"/>
    </location>
</feature>
<dbReference type="Proteomes" id="UP001529510">
    <property type="component" value="Unassembled WGS sequence"/>
</dbReference>
<sequence length="195" mass="20879">MCDSASVTVSPRKAEEGQETQYPSQQQQPQGTCPLPPHHRDEHASTQTVAAKAPRQSPPQLQRAGPIGPRMATANPATQPAAWDRQGMEPRALWAQEQPPHPHRTRGPANAQEDQAAPDAPPGMCRNPPPCPSHTPGGPGSTPRPPTPPNQTSTKGPHHPDRTPHHHSPPESPAITARCHHPETKPPRGGGLHPQ</sequence>
<organism evidence="2 3">
    <name type="scientific">Cirrhinus mrigala</name>
    <name type="common">Mrigala</name>
    <dbReference type="NCBI Taxonomy" id="683832"/>
    <lineage>
        <taxon>Eukaryota</taxon>
        <taxon>Metazoa</taxon>
        <taxon>Chordata</taxon>
        <taxon>Craniata</taxon>
        <taxon>Vertebrata</taxon>
        <taxon>Euteleostomi</taxon>
        <taxon>Actinopterygii</taxon>
        <taxon>Neopterygii</taxon>
        <taxon>Teleostei</taxon>
        <taxon>Ostariophysi</taxon>
        <taxon>Cypriniformes</taxon>
        <taxon>Cyprinidae</taxon>
        <taxon>Labeoninae</taxon>
        <taxon>Labeonini</taxon>
        <taxon>Cirrhinus</taxon>
    </lineage>
</organism>
<feature type="region of interest" description="Disordered" evidence="1">
    <location>
        <begin position="1"/>
        <end position="195"/>
    </location>
</feature>
<accession>A0ABD0RGM7</accession>
<feature type="non-terminal residue" evidence="2">
    <location>
        <position position="195"/>
    </location>
</feature>
<keyword evidence="3" id="KW-1185">Reference proteome</keyword>
<evidence type="ECO:0000313" key="3">
    <source>
        <dbReference type="Proteomes" id="UP001529510"/>
    </source>
</evidence>
<dbReference type="AlphaFoldDB" id="A0ABD0RGM7"/>
<gene>
    <name evidence="2" type="ORF">M9458_006043</name>
</gene>
<proteinExistence type="predicted"/>
<feature type="compositionally biased region" description="Low complexity" evidence="1">
    <location>
        <begin position="108"/>
        <end position="126"/>
    </location>
</feature>
<reference evidence="2 3" key="1">
    <citation type="submission" date="2024-05" db="EMBL/GenBank/DDBJ databases">
        <title>Genome sequencing and assembly of Indian major carp, Cirrhinus mrigala (Hamilton, 1822).</title>
        <authorList>
            <person name="Mohindra V."/>
            <person name="Chowdhury L.M."/>
            <person name="Lal K."/>
            <person name="Jena J.K."/>
        </authorList>
    </citation>
    <scope>NUCLEOTIDE SEQUENCE [LARGE SCALE GENOMIC DNA]</scope>
    <source>
        <strain evidence="2">CM1030</strain>
        <tissue evidence="2">Blood</tissue>
    </source>
</reference>
<name>A0ABD0RGM7_CIRMR</name>
<protein>
    <submittedName>
        <fullName evidence="2">Uncharacterized protein</fullName>
    </submittedName>
</protein>
<dbReference type="EMBL" id="JAMKFB020000003">
    <property type="protein sequence ID" value="KAL0197503.1"/>
    <property type="molecule type" value="Genomic_DNA"/>
</dbReference>
<comment type="caution">
    <text evidence="2">The sequence shown here is derived from an EMBL/GenBank/DDBJ whole genome shotgun (WGS) entry which is preliminary data.</text>
</comment>